<dbReference type="Pfam" id="PF01464">
    <property type="entry name" value="SLT"/>
    <property type="match status" value="1"/>
</dbReference>
<dbReference type="RefSeq" id="WP_186807668.1">
    <property type="nucleotide sequence ID" value="NZ_BJVC01000002.1"/>
</dbReference>
<dbReference type="PANTHER" id="PTHR37423:SF2">
    <property type="entry name" value="MEMBRANE-BOUND LYTIC MUREIN TRANSGLYCOSYLASE C"/>
    <property type="match status" value="1"/>
</dbReference>
<evidence type="ECO:0000256" key="3">
    <source>
        <dbReference type="ARBA" id="ARBA00022729"/>
    </source>
</evidence>
<name>A0A511BMZ1_9PROT</name>
<dbReference type="CDD" id="cd13401">
    <property type="entry name" value="Slt70-like"/>
    <property type="match status" value="1"/>
</dbReference>
<dbReference type="GO" id="GO:0008933">
    <property type="term" value="F:peptidoglycan lytic transglycosylase activity"/>
    <property type="evidence" value="ECO:0007669"/>
    <property type="project" value="InterPro"/>
</dbReference>
<organism evidence="5 6">
    <name type="scientific">Swaminathania salitolerans</name>
    <dbReference type="NCBI Taxonomy" id="182838"/>
    <lineage>
        <taxon>Bacteria</taxon>
        <taxon>Pseudomonadati</taxon>
        <taxon>Pseudomonadota</taxon>
        <taxon>Alphaproteobacteria</taxon>
        <taxon>Acetobacterales</taxon>
        <taxon>Acetobacteraceae</taxon>
        <taxon>Swaminathania</taxon>
    </lineage>
</organism>
<dbReference type="SUPFAM" id="SSF48435">
    <property type="entry name" value="Bacterial muramidases"/>
    <property type="match status" value="1"/>
</dbReference>
<proteinExistence type="inferred from homology"/>
<dbReference type="GO" id="GO:0016020">
    <property type="term" value="C:membrane"/>
    <property type="evidence" value="ECO:0007669"/>
    <property type="project" value="InterPro"/>
</dbReference>
<dbReference type="InterPro" id="IPR000189">
    <property type="entry name" value="Transglyc_AS"/>
</dbReference>
<dbReference type="GO" id="GO:0004553">
    <property type="term" value="F:hydrolase activity, hydrolyzing O-glycosyl compounds"/>
    <property type="evidence" value="ECO:0007669"/>
    <property type="project" value="InterPro"/>
</dbReference>
<keyword evidence="3" id="KW-0732">Signal</keyword>
<accession>A0A511BMZ1</accession>
<evidence type="ECO:0000256" key="2">
    <source>
        <dbReference type="ARBA" id="ARBA00009387"/>
    </source>
</evidence>
<dbReference type="GO" id="GO:0000270">
    <property type="term" value="P:peptidoglycan metabolic process"/>
    <property type="evidence" value="ECO:0007669"/>
    <property type="project" value="InterPro"/>
</dbReference>
<dbReference type="SUPFAM" id="SSF53955">
    <property type="entry name" value="Lysozyme-like"/>
    <property type="match status" value="1"/>
</dbReference>
<evidence type="ECO:0000313" key="6">
    <source>
        <dbReference type="Proteomes" id="UP000321405"/>
    </source>
</evidence>
<evidence type="ECO:0000256" key="1">
    <source>
        <dbReference type="ARBA" id="ARBA00007734"/>
    </source>
</evidence>
<dbReference type="Proteomes" id="UP000321405">
    <property type="component" value="Unassembled WGS sequence"/>
</dbReference>
<dbReference type="InterPro" id="IPR008939">
    <property type="entry name" value="Lytic_TGlycosylase_superhlx_U"/>
</dbReference>
<comment type="similarity">
    <text evidence="2">Belongs to the virb1 family.</text>
</comment>
<evidence type="ECO:0000313" key="5">
    <source>
        <dbReference type="EMBL" id="GEL01691.1"/>
    </source>
</evidence>
<feature type="domain" description="Transglycosylase SLT" evidence="4">
    <location>
        <begin position="447"/>
        <end position="551"/>
    </location>
</feature>
<keyword evidence="6" id="KW-1185">Reference proteome</keyword>
<dbReference type="Gene3D" id="1.25.20.10">
    <property type="entry name" value="Bacterial muramidases"/>
    <property type="match status" value="1"/>
</dbReference>
<sequence length="599" mass="65559">MTSGAVSERLDRWLALIQPDRTVTASDYADFLALRPVWPQYGLMKLRYQQALASRTPESALQALCPRETLTVVQAFMRCAPYLRNATAQARRIWRDGADRESDASQILSTYATALTPADHLARFDREIRTRQFTAASRQIALLAPDQRQRAAARLALSARTPDADDKFEALPPSLQEDPDILLARLVQLRRAERLDEAVTLWKNRGFAIQARHPSKNWTGERLRLARTLLMQGAVGPAQDLAGDTTLPNGEAAAAEAHFLSGWIALRFSKRPDLAREAFLPLARQTSLLTKSRGFYWLGRSYAAAGEKARAEDAWREAATMPTTFYGQRALAILAGRKDSLISADGTIPGLVAALDRLPAPASGKVARDDLIEAASQLHARNDDGHARLFLMMAYARTQDIPGQAAIARLALRIGCLEPAVFASRRTGRLGQALYPEGWPVLDGAEAEGDGLPHGLALAVARQESSFNPDAVSGAHAIGLLQLQTGAAHDVARRAGLTGMDTSARGLKDPATNLILGRHYLAQLLARFGNVVPAVLSAYNAGPYRTDQWLETLPLPAPMSEDGLVDWIESLPYEETRSYIQRVEENMALYRVLENGAHG</sequence>
<dbReference type="AlphaFoldDB" id="A0A511BMZ1"/>
<comment type="similarity">
    <text evidence="1">Belongs to the transglycosylase Slt family.</text>
</comment>
<dbReference type="InterPro" id="IPR008258">
    <property type="entry name" value="Transglycosylase_SLT_dom_1"/>
</dbReference>
<evidence type="ECO:0000259" key="4">
    <source>
        <dbReference type="Pfam" id="PF01464"/>
    </source>
</evidence>
<comment type="caution">
    <text evidence="5">The sequence shown here is derived from an EMBL/GenBank/DDBJ whole genome shotgun (WGS) entry which is preliminary data.</text>
</comment>
<protein>
    <submittedName>
        <fullName evidence="5">Lytic transglycosylase</fullName>
    </submittedName>
</protein>
<dbReference type="EMBL" id="BJVC01000002">
    <property type="protein sequence ID" value="GEL01691.1"/>
    <property type="molecule type" value="Genomic_DNA"/>
</dbReference>
<dbReference type="Gene3D" id="1.10.530.10">
    <property type="match status" value="1"/>
</dbReference>
<dbReference type="InterPro" id="IPR023346">
    <property type="entry name" value="Lysozyme-like_dom_sf"/>
</dbReference>
<gene>
    <name evidence="5" type="ORF">SSA02_08540</name>
</gene>
<dbReference type="PROSITE" id="PS00922">
    <property type="entry name" value="TRANSGLYCOSYLASE"/>
    <property type="match status" value="1"/>
</dbReference>
<dbReference type="GO" id="GO:0042597">
    <property type="term" value="C:periplasmic space"/>
    <property type="evidence" value="ECO:0007669"/>
    <property type="project" value="InterPro"/>
</dbReference>
<reference evidence="5 6" key="1">
    <citation type="submission" date="2019-07" db="EMBL/GenBank/DDBJ databases">
        <title>Whole genome shotgun sequence of Swaminathania salitolerans NBRC 104436.</title>
        <authorList>
            <person name="Hosoyama A."/>
            <person name="Uohara A."/>
            <person name="Ohji S."/>
            <person name="Ichikawa N."/>
        </authorList>
    </citation>
    <scope>NUCLEOTIDE SEQUENCE [LARGE SCALE GENOMIC DNA]</scope>
    <source>
        <strain evidence="5 6">NBRC 104436</strain>
    </source>
</reference>
<dbReference type="PANTHER" id="PTHR37423">
    <property type="entry name" value="SOLUBLE LYTIC MUREIN TRANSGLYCOSYLASE-RELATED"/>
    <property type="match status" value="1"/>
</dbReference>